<sequence length="148" mass="16897">MYIPLKLEDVQFFLRSLKINGLSGIGGQQSTQEKLPKYLIFCYPVKSIRSGFGCSSDGRDKSHWEHIQIDHTRIKKSSDLVRGSEEGDRDVCLGVEVEAKVGDRAQASDHVGNTIVVGHLADNEHFIALHMKNNFPLPPIYEQWWWWC</sequence>
<dbReference type="EMBL" id="CM044702">
    <property type="protein sequence ID" value="KAI5677930.1"/>
    <property type="molecule type" value="Genomic_DNA"/>
</dbReference>
<organism evidence="1 2">
    <name type="scientific">Catharanthus roseus</name>
    <name type="common">Madagascar periwinkle</name>
    <name type="synonym">Vinca rosea</name>
    <dbReference type="NCBI Taxonomy" id="4058"/>
    <lineage>
        <taxon>Eukaryota</taxon>
        <taxon>Viridiplantae</taxon>
        <taxon>Streptophyta</taxon>
        <taxon>Embryophyta</taxon>
        <taxon>Tracheophyta</taxon>
        <taxon>Spermatophyta</taxon>
        <taxon>Magnoliopsida</taxon>
        <taxon>eudicotyledons</taxon>
        <taxon>Gunneridae</taxon>
        <taxon>Pentapetalae</taxon>
        <taxon>asterids</taxon>
        <taxon>lamiids</taxon>
        <taxon>Gentianales</taxon>
        <taxon>Apocynaceae</taxon>
        <taxon>Rauvolfioideae</taxon>
        <taxon>Vinceae</taxon>
        <taxon>Catharanthinae</taxon>
        <taxon>Catharanthus</taxon>
    </lineage>
</organism>
<evidence type="ECO:0000313" key="2">
    <source>
        <dbReference type="Proteomes" id="UP001060085"/>
    </source>
</evidence>
<protein>
    <submittedName>
        <fullName evidence="1">Uncharacterized protein</fullName>
    </submittedName>
</protein>
<evidence type="ECO:0000313" key="1">
    <source>
        <dbReference type="EMBL" id="KAI5677930.1"/>
    </source>
</evidence>
<proteinExistence type="predicted"/>
<comment type="caution">
    <text evidence="1">The sequence shown here is derived from an EMBL/GenBank/DDBJ whole genome shotgun (WGS) entry which is preliminary data.</text>
</comment>
<dbReference type="Proteomes" id="UP001060085">
    <property type="component" value="Linkage Group LG02"/>
</dbReference>
<accession>A0ACC0BZ44</accession>
<name>A0ACC0BZ44_CATRO</name>
<reference evidence="2" key="1">
    <citation type="journal article" date="2023" name="Nat. Plants">
        <title>Single-cell RNA sequencing provides a high-resolution roadmap for understanding the multicellular compartmentation of specialized metabolism.</title>
        <authorList>
            <person name="Sun S."/>
            <person name="Shen X."/>
            <person name="Li Y."/>
            <person name="Li Y."/>
            <person name="Wang S."/>
            <person name="Li R."/>
            <person name="Zhang H."/>
            <person name="Shen G."/>
            <person name="Guo B."/>
            <person name="Wei J."/>
            <person name="Xu J."/>
            <person name="St-Pierre B."/>
            <person name="Chen S."/>
            <person name="Sun C."/>
        </authorList>
    </citation>
    <scope>NUCLEOTIDE SEQUENCE [LARGE SCALE GENOMIC DNA]</scope>
</reference>
<gene>
    <name evidence="1" type="ORF">M9H77_08880</name>
</gene>
<keyword evidence="2" id="KW-1185">Reference proteome</keyword>